<dbReference type="EMBL" id="ASPP01003859">
    <property type="protein sequence ID" value="ETO32871.1"/>
    <property type="molecule type" value="Genomic_DNA"/>
</dbReference>
<keyword evidence="2" id="KW-0472">Membrane</keyword>
<dbReference type="AlphaFoldDB" id="X6P3X6"/>
<evidence type="ECO:0000313" key="4">
    <source>
        <dbReference type="Proteomes" id="UP000023152"/>
    </source>
</evidence>
<sequence>MEAQQKLHHEALIEENVTDNGFIKAEKEQDTTKKRLFQNVSDEEVAAARKKGDTDTKDKTDQKGNSRGVNAQEQELWSIAKKMSTSQKKVTTLRLVQQSRPERSILSLGILLTFMGAGLYLSTPGNLY</sequence>
<keyword evidence="4" id="KW-1185">Reference proteome</keyword>
<name>X6P3X6_RETFI</name>
<dbReference type="Proteomes" id="UP000023152">
    <property type="component" value="Unassembled WGS sequence"/>
</dbReference>
<evidence type="ECO:0000256" key="2">
    <source>
        <dbReference type="SAM" id="Phobius"/>
    </source>
</evidence>
<reference evidence="3 4" key="1">
    <citation type="journal article" date="2013" name="Curr. Biol.">
        <title>The Genome of the Foraminiferan Reticulomyxa filosa.</title>
        <authorList>
            <person name="Glockner G."/>
            <person name="Hulsmann N."/>
            <person name="Schleicher M."/>
            <person name="Noegel A.A."/>
            <person name="Eichinger L."/>
            <person name="Gallinger C."/>
            <person name="Pawlowski J."/>
            <person name="Sierra R."/>
            <person name="Euteneuer U."/>
            <person name="Pillet L."/>
            <person name="Moustafa A."/>
            <person name="Platzer M."/>
            <person name="Groth M."/>
            <person name="Szafranski K."/>
            <person name="Schliwa M."/>
        </authorList>
    </citation>
    <scope>NUCLEOTIDE SEQUENCE [LARGE SCALE GENOMIC DNA]</scope>
</reference>
<evidence type="ECO:0000256" key="1">
    <source>
        <dbReference type="SAM" id="MobiDB-lite"/>
    </source>
</evidence>
<protein>
    <submittedName>
        <fullName evidence="3">Uncharacterized protein</fullName>
    </submittedName>
</protein>
<proteinExistence type="predicted"/>
<feature type="compositionally biased region" description="Basic and acidic residues" evidence="1">
    <location>
        <begin position="1"/>
        <end position="12"/>
    </location>
</feature>
<feature type="compositionally biased region" description="Basic and acidic residues" evidence="1">
    <location>
        <begin position="24"/>
        <end position="33"/>
    </location>
</feature>
<keyword evidence="2" id="KW-0812">Transmembrane</keyword>
<gene>
    <name evidence="3" type="ORF">RFI_04245</name>
</gene>
<feature type="transmembrane region" description="Helical" evidence="2">
    <location>
        <begin position="104"/>
        <end position="122"/>
    </location>
</feature>
<evidence type="ECO:0000313" key="3">
    <source>
        <dbReference type="EMBL" id="ETO32871.1"/>
    </source>
</evidence>
<feature type="compositionally biased region" description="Polar residues" evidence="1">
    <location>
        <begin position="65"/>
        <end position="74"/>
    </location>
</feature>
<comment type="caution">
    <text evidence="3">The sequence shown here is derived from an EMBL/GenBank/DDBJ whole genome shotgun (WGS) entry which is preliminary data.</text>
</comment>
<feature type="compositionally biased region" description="Basic and acidic residues" evidence="1">
    <location>
        <begin position="46"/>
        <end position="64"/>
    </location>
</feature>
<organism evidence="3 4">
    <name type="scientific">Reticulomyxa filosa</name>
    <dbReference type="NCBI Taxonomy" id="46433"/>
    <lineage>
        <taxon>Eukaryota</taxon>
        <taxon>Sar</taxon>
        <taxon>Rhizaria</taxon>
        <taxon>Retaria</taxon>
        <taxon>Foraminifera</taxon>
        <taxon>Monothalamids</taxon>
        <taxon>Reticulomyxidae</taxon>
        <taxon>Reticulomyxa</taxon>
    </lineage>
</organism>
<feature type="region of interest" description="Disordered" evidence="1">
    <location>
        <begin position="1"/>
        <end position="74"/>
    </location>
</feature>
<keyword evidence="2" id="KW-1133">Transmembrane helix</keyword>
<accession>X6P3X6</accession>